<evidence type="ECO:0000259" key="3">
    <source>
        <dbReference type="Pfam" id="PF19283"/>
    </source>
</evidence>
<dbReference type="Gene3D" id="3.40.50.1820">
    <property type="entry name" value="alpha/beta hydrolase"/>
    <property type="match status" value="1"/>
</dbReference>
<gene>
    <name evidence="4" type="ORF">C2G38_628843</name>
</gene>
<dbReference type="Proteomes" id="UP000266673">
    <property type="component" value="Unassembled WGS sequence"/>
</dbReference>
<comment type="similarity">
    <text evidence="1">Belongs to the peptidase S9C family.</text>
</comment>
<reference evidence="4 5" key="1">
    <citation type="submission" date="2018-06" db="EMBL/GenBank/DDBJ databases">
        <title>Comparative genomics reveals the genomic features of Rhizophagus irregularis, R. cerebriforme, R. diaphanum and Gigaspora rosea, and their symbiotic lifestyle signature.</title>
        <authorList>
            <person name="Morin E."/>
            <person name="San Clemente H."/>
            <person name="Chen E.C.H."/>
            <person name="De La Providencia I."/>
            <person name="Hainaut M."/>
            <person name="Kuo A."/>
            <person name="Kohler A."/>
            <person name="Murat C."/>
            <person name="Tang N."/>
            <person name="Roy S."/>
            <person name="Loubradou J."/>
            <person name="Henrissat B."/>
            <person name="Grigoriev I.V."/>
            <person name="Corradi N."/>
            <person name="Roux C."/>
            <person name="Martin F.M."/>
        </authorList>
    </citation>
    <scope>NUCLEOTIDE SEQUENCE [LARGE SCALE GENOMIC DNA]</scope>
    <source>
        <strain evidence="4 5">DAOM 194757</strain>
    </source>
</reference>
<evidence type="ECO:0000313" key="5">
    <source>
        <dbReference type="Proteomes" id="UP000266673"/>
    </source>
</evidence>
<keyword evidence="2" id="KW-0378">Hydrolase</keyword>
<dbReference type="STRING" id="44941.A0A397U8I1"/>
<dbReference type="SUPFAM" id="SSF53474">
    <property type="entry name" value="alpha/beta-Hydrolases"/>
    <property type="match status" value="1"/>
</dbReference>
<dbReference type="OrthoDB" id="43744at2759"/>
<dbReference type="InterPro" id="IPR045550">
    <property type="entry name" value="AARE_N"/>
</dbReference>
<comment type="caution">
    <text evidence="4">The sequence shown here is derived from an EMBL/GenBank/DDBJ whole genome shotgun (WGS) entry which is preliminary data.</text>
</comment>
<feature type="domain" description="Acylamino-acid-releasing enzyme N-terminal" evidence="3">
    <location>
        <begin position="2"/>
        <end position="79"/>
    </location>
</feature>
<proteinExistence type="inferred from homology"/>
<evidence type="ECO:0000313" key="4">
    <source>
        <dbReference type="EMBL" id="RIB05069.1"/>
    </source>
</evidence>
<dbReference type="Pfam" id="PF19283">
    <property type="entry name" value="APEH_N"/>
    <property type="match status" value="1"/>
</dbReference>
<dbReference type="InterPro" id="IPR029058">
    <property type="entry name" value="AB_hydrolase_fold"/>
</dbReference>
<protein>
    <recommendedName>
        <fullName evidence="3">Acylamino-acid-releasing enzyme N-terminal domain-containing protein</fullName>
    </recommendedName>
</protein>
<organism evidence="4 5">
    <name type="scientific">Gigaspora rosea</name>
    <dbReference type="NCBI Taxonomy" id="44941"/>
    <lineage>
        <taxon>Eukaryota</taxon>
        <taxon>Fungi</taxon>
        <taxon>Fungi incertae sedis</taxon>
        <taxon>Mucoromycota</taxon>
        <taxon>Glomeromycotina</taxon>
        <taxon>Glomeromycetes</taxon>
        <taxon>Diversisporales</taxon>
        <taxon>Gigasporaceae</taxon>
        <taxon>Gigaspora</taxon>
    </lineage>
</organism>
<dbReference type="PANTHER" id="PTHR42776:SF4">
    <property type="entry name" value="ACYLAMINO-ACID-RELEASING ENZYME"/>
    <property type="match status" value="1"/>
</dbReference>
<dbReference type="GO" id="GO:0004252">
    <property type="term" value="F:serine-type endopeptidase activity"/>
    <property type="evidence" value="ECO:0007669"/>
    <property type="project" value="TreeGrafter"/>
</dbReference>
<evidence type="ECO:0000256" key="1">
    <source>
        <dbReference type="ARBA" id="ARBA00010040"/>
    </source>
</evidence>
<keyword evidence="5" id="KW-1185">Reference proteome</keyword>
<evidence type="ECO:0000256" key="2">
    <source>
        <dbReference type="ARBA" id="ARBA00022801"/>
    </source>
</evidence>
<name>A0A397U8I1_9GLOM</name>
<dbReference type="PANTHER" id="PTHR42776">
    <property type="entry name" value="SERINE PEPTIDASE S9 FAMILY MEMBER"/>
    <property type="match status" value="1"/>
</dbReference>
<sequence length="183" mass="20194">MHSNWRSQEVLLAINLSTGKVQQLTTTGSWNLLSVWDKYILATQGSTFEFHKLQLGIVTGCHEDNLIVDWTVVDQPDVEKVTPTLAKSTWSILRPFENNPYLELIVHRPKEVPSDKKSPLIVVPHGGPHGVCVTSISLIISTLVSLGYFVVTVNYTGSVGFGQDSIDKLIGNIGNLEVEEVQV</sequence>
<dbReference type="EMBL" id="QKWP01002054">
    <property type="protein sequence ID" value="RIB05069.1"/>
    <property type="molecule type" value="Genomic_DNA"/>
</dbReference>
<accession>A0A397U8I1</accession>
<dbReference type="AlphaFoldDB" id="A0A397U8I1"/>